<dbReference type="SUPFAM" id="SSF52540">
    <property type="entry name" value="P-loop containing nucleoside triphosphate hydrolases"/>
    <property type="match status" value="1"/>
</dbReference>
<keyword evidence="4" id="KW-1278">Translocase</keyword>
<dbReference type="PANTHER" id="PTHR42794">
    <property type="entry name" value="HEMIN IMPORT ATP-BINDING PROTEIN HMUV"/>
    <property type="match status" value="1"/>
</dbReference>
<dbReference type="InterPro" id="IPR003593">
    <property type="entry name" value="AAA+_ATPase"/>
</dbReference>
<keyword evidence="2" id="KW-0547">Nucleotide-binding</keyword>
<dbReference type="PANTHER" id="PTHR42794:SF1">
    <property type="entry name" value="HEMIN IMPORT ATP-BINDING PROTEIN HMUV"/>
    <property type="match status" value="1"/>
</dbReference>
<dbReference type="EMBL" id="LT629695">
    <property type="protein sequence ID" value="SDH28811.1"/>
    <property type="molecule type" value="Genomic_DNA"/>
</dbReference>
<dbReference type="CDD" id="cd03214">
    <property type="entry name" value="ABC_Iron-Siderophores_B12_Hemin"/>
    <property type="match status" value="1"/>
</dbReference>
<feature type="domain" description="ABC transporter" evidence="5">
    <location>
        <begin position="3"/>
        <end position="236"/>
    </location>
</feature>
<accession>A0A1G8B6P3</accession>
<dbReference type="Gene3D" id="3.40.50.300">
    <property type="entry name" value="P-loop containing nucleotide triphosphate hydrolases"/>
    <property type="match status" value="1"/>
</dbReference>
<sequence>MTVVVDGLRVELGGRPVLRDVSMVAEAGAITVLVGPNGSGKSTLLAAIAGDLPAASGSIRIADLDAAALSPGDAARIRAVLSQHHGVAFDYPAREVVALGRHAWRDGESAAQRDAIAHAALVDTEAEAYAEQGVLSLSGGERSRVQLARVLAQDAGVLLLDEPTAALDLRHQDAALRLARDVASHGGTVVLVLHDLDAALAVADAVVLLEAGRVRRAGTPDDIDEEVLTQVYRHPVEIVEHPRSGRRMVVPLRTGAGAPRAGREAFDAR</sequence>
<organism evidence="6 7">
    <name type="scientific">Agrococcus jejuensis</name>
    <dbReference type="NCBI Taxonomy" id="399736"/>
    <lineage>
        <taxon>Bacteria</taxon>
        <taxon>Bacillati</taxon>
        <taxon>Actinomycetota</taxon>
        <taxon>Actinomycetes</taxon>
        <taxon>Micrococcales</taxon>
        <taxon>Microbacteriaceae</taxon>
        <taxon>Agrococcus</taxon>
    </lineage>
</organism>
<dbReference type="PROSITE" id="PS50893">
    <property type="entry name" value="ABC_TRANSPORTER_2"/>
    <property type="match status" value="1"/>
</dbReference>
<dbReference type="RefSeq" id="WP_092502468.1">
    <property type="nucleotide sequence ID" value="NZ_LT629695.1"/>
</dbReference>
<dbReference type="GO" id="GO:0016887">
    <property type="term" value="F:ATP hydrolysis activity"/>
    <property type="evidence" value="ECO:0007669"/>
    <property type="project" value="InterPro"/>
</dbReference>
<dbReference type="InterPro" id="IPR027417">
    <property type="entry name" value="P-loop_NTPase"/>
</dbReference>
<evidence type="ECO:0000259" key="5">
    <source>
        <dbReference type="PROSITE" id="PS50893"/>
    </source>
</evidence>
<dbReference type="Pfam" id="PF00005">
    <property type="entry name" value="ABC_tran"/>
    <property type="match status" value="1"/>
</dbReference>
<evidence type="ECO:0000313" key="6">
    <source>
        <dbReference type="EMBL" id="SDH28811.1"/>
    </source>
</evidence>
<dbReference type="AlphaFoldDB" id="A0A1G8B6P3"/>
<dbReference type="SMART" id="SM00382">
    <property type="entry name" value="AAA"/>
    <property type="match status" value="1"/>
</dbReference>
<dbReference type="OrthoDB" id="5296765at2"/>
<keyword evidence="7" id="KW-1185">Reference proteome</keyword>
<keyword evidence="3 6" id="KW-0067">ATP-binding</keyword>
<keyword evidence="1" id="KW-0813">Transport</keyword>
<evidence type="ECO:0000313" key="7">
    <source>
        <dbReference type="Proteomes" id="UP000198822"/>
    </source>
</evidence>
<gene>
    <name evidence="6" type="ORF">SAMN04489720_0696</name>
</gene>
<dbReference type="InterPro" id="IPR017871">
    <property type="entry name" value="ABC_transporter-like_CS"/>
</dbReference>
<dbReference type="PROSITE" id="PS00211">
    <property type="entry name" value="ABC_TRANSPORTER_1"/>
    <property type="match status" value="1"/>
</dbReference>
<dbReference type="STRING" id="399736.SAMN04489720_0696"/>
<reference evidence="7" key="1">
    <citation type="submission" date="2016-10" db="EMBL/GenBank/DDBJ databases">
        <authorList>
            <person name="Varghese N."/>
            <person name="Submissions S."/>
        </authorList>
    </citation>
    <scope>NUCLEOTIDE SEQUENCE [LARGE SCALE GENOMIC DNA]</scope>
    <source>
        <strain evidence="7">DSM 22002</strain>
    </source>
</reference>
<dbReference type="GO" id="GO:0005524">
    <property type="term" value="F:ATP binding"/>
    <property type="evidence" value="ECO:0007669"/>
    <property type="project" value="UniProtKB-KW"/>
</dbReference>
<protein>
    <submittedName>
        <fullName evidence="6">Iron complex transport system ATP-binding protein</fullName>
    </submittedName>
</protein>
<evidence type="ECO:0000256" key="1">
    <source>
        <dbReference type="ARBA" id="ARBA00022448"/>
    </source>
</evidence>
<evidence type="ECO:0000256" key="3">
    <source>
        <dbReference type="ARBA" id="ARBA00022840"/>
    </source>
</evidence>
<evidence type="ECO:0000256" key="4">
    <source>
        <dbReference type="ARBA" id="ARBA00022967"/>
    </source>
</evidence>
<name>A0A1G8B6P3_9MICO</name>
<dbReference type="InterPro" id="IPR003439">
    <property type="entry name" value="ABC_transporter-like_ATP-bd"/>
</dbReference>
<evidence type="ECO:0000256" key="2">
    <source>
        <dbReference type="ARBA" id="ARBA00022741"/>
    </source>
</evidence>
<dbReference type="Proteomes" id="UP000198822">
    <property type="component" value="Chromosome I"/>
</dbReference>
<proteinExistence type="predicted"/>